<dbReference type="AlphaFoldDB" id="A0A0A1ZKN9"/>
<gene>
    <name evidence="1" type="ORF">EU91_0165</name>
</gene>
<organism evidence="1 2">
    <name type="scientific">Prochlorococcus marinus str. GP2</name>
    <dbReference type="NCBI Taxonomy" id="59925"/>
    <lineage>
        <taxon>Bacteria</taxon>
        <taxon>Bacillati</taxon>
        <taxon>Cyanobacteriota</taxon>
        <taxon>Cyanophyceae</taxon>
        <taxon>Synechococcales</taxon>
        <taxon>Prochlorococcaceae</taxon>
        <taxon>Prochlorococcus</taxon>
    </lineage>
</organism>
<proteinExistence type="predicted"/>
<dbReference type="EMBL" id="JNAH01000002">
    <property type="protein sequence ID" value="KGF89051.1"/>
    <property type="molecule type" value="Genomic_DNA"/>
</dbReference>
<dbReference type="STRING" id="59925.EU91_0165"/>
<reference evidence="2" key="1">
    <citation type="journal article" date="2014" name="Sci. Data">
        <title>Genomes of diverse isolates of the marine cyanobacterium Prochlorococcus.</title>
        <authorList>
            <person name="Biller S."/>
            <person name="Berube P."/>
            <person name="Thompson J."/>
            <person name="Kelly L."/>
            <person name="Roggensack S."/>
            <person name="Awad L."/>
            <person name="Roache-Johnson K."/>
            <person name="Ding H."/>
            <person name="Giovannoni S.J."/>
            <person name="Moore L.R."/>
            <person name="Chisholm S.W."/>
        </authorList>
    </citation>
    <scope>NUCLEOTIDE SEQUENCE [LARGE SCALE GENOMIC DNA]</scope>
    <source>
        <strain evidence="2">GP2</strain>
    </source>
</reference>
<sequence length="170" mass="19643">MVKNELKQFKIKVSKLPDLQKQSRIISEKLVKLNSQKSKIIELISGTTNLETFISRLGYIGNKNNIEFNSIKPISSIKFVEAENSKIQDELNINPDELLVEGVKKYNLDLNLNAKYLDLLSFLKELELQENIILFEEFTLEKIETNKEIKSQDEIKDLKVNLKIAVYGKI</sequence>
<dbReference type="eggNOG" id="ENOG502ZKQW">
    <property type="taxonomic scope" value="Bacteria"/>
</dbReference>
<name>A0A0A1ZKN9_PROMR</name>
<comment type="caution">
    <text evidence="1">The sequence shown here is derived from an EMBL/GenBank/DDBJ whole genome shotgun (WGS) entry which is preliminary data.</text>
</comment>
<dbReference type="Gene3D" id="3.30.70.60">
    <property type="match status" value="1"/>
</dbReference>
<accession>A0A0A1ZKN9</accession>
<evidence type="ECO:0000313" key="1">
    <source>
        <dbReference type="EMBL" id="KGF89051.1"/>
    </source>
</evidence>
<dbReference type="Proteomes" id="UP000030598">
    <property type="component" value="Unassembled WGS sequence"/>
</dbReference>
<dbReference type="InterPro" id="IPR014717">
    <property type="entry name" value="Transl_elong_EF1B/ribsomal_bS6"/>
</dbReference>
<evidence type="ECO:0000313" key="2">
    <source>
        <dbReference type="Proteomes" id="UP000030598"/>
    </source>
</evidence>
<protein>
    <submittedName>
        <fullName evidence="1">Uncharacterized protein</fullName>
    </submittedName>
</protein>